<dbReference type="OrthoDB" id="411615at2759"/>
<dbReference type="InterPro" id="IPR013103">
    <property type="entry name" value="RVT_2"/>
</dbReference>
<accession>A0A7I8KGC2</accession>
<gene>
    <name evidence="2" type="ORF">SI8410_05006698</name>
</gene>
<dbReference type="AlphaFoldDB" id="A0A7I8KGC2"/>
<organism evidence="2 3">
    <name type="scientific">Spirodela intermedia</name>
    <name type="common">Intermediate duckweed</name>
    <dbReference type="NCBI Taxonomy" id="51605"/>
    <lineage>
        <taxon>Eukaryota</taxon>
        <taxon>Viridiplantae</taxon>
        <taxon>Streptophyta</taxon>
        <taxon>Embryophyta</taxon>
        <taxon>Tracheophyta</taxon>
        <taxon>Spermatophyta</taxon>
        <taxon>Magnoliopsida</taxon>
        <taxon>Liliopsida</taxon>
        <taxon>Araceae</taxon>
        <taxon>Lemnoideae</taxon>
        <taxon>Spirodela</taxon>
    </lineage>
</organism>
<protein>
    <recommendedName>
        <fullName evidence="1">Reverse transcriptase Ty1/copia-type domain-containing protein</fullName>
    </recommendedName>
</protein>
<feature type="domain" description="Reverse transcriptase Ty1/copia-type" evidence="1">
    <location>
        <begin position="9"/>
        <end position="99"/>
    </location>
</feature>
<name>A0A7I8KGC2_SPIIN</name>
<evidence type="ECO:0000313" key="2">
    <source>
        <dbReference type="EMBL" id="CAA7396035.1"/>
    </source>
</evidence>
<dbReference type="EMBL" id="LR746268">
    <property type="protein sequence ID" value="CAA7396035.1"/>
    <property type="molecule type" value="Genomic_DNA"/>
</dbReference>
<sequence>MKRLIEKNCTWDLVLLPLGKKVVGYKWVYTPKYKADRTLERYKARLVAKGYSQSYEIDYFETFAHVAELNTIQILIALAVNLGWEMHQFDVKNAFLHRNWRKKYI</sequence>
<proteinExistence type="predicted"/>
<dbReference type="Pfam" id="PF07727">
    <property type="entry name" value="RVT_2"/>
    <property type="match status" value="1"/>
</dbReference>
<dbReference type="Proteomes" id="UP000663760">
    <property type="component" value="Chromosome 5"/>
</dbReference>
<evidence type="ECO:0000313" key="3">
    <source>
        <dbReference type="Proteomes" id="UP000663760"/>
    </source>
</evidence>
<evidence type="ECO:0000259" key="1">
    <source>
        <dbReference type="Pfam" id="PF07727"/>
    </source>
</evidence>
<keyword evidence="3" id="KW-1185">Reference proteome</keyword>
<reference evidence="2" key="1">
    <citation type="submission" date="2020-02" db="EMBL/GenBank/DDBJ databases">
        <authorList>
            <person name="Scholz U."/>
            <person name="Mascher M."/>
            <person name="Fiebig A."/>
        </authorList>
    </citation>
    <scope>NUCLEOTIDE SEQUENCE</scope>
</reference>